<dbReference type="eggNOG" id="KOG1789">
    <property type="taxonomic scope" value="Eukaryota"/>
</dbReference>
<dbReference type="Pfam" id="PF00226">
    <property type="entry name" value="DnaJ"/>
    <property type="match status" value="1"/>
</dbReference>
<dbReference type="Pfam" id="PF19432">
    <property type="entry name" value="RME-8_N"/>
    <property type="match status" value="1"/>
</dbReference>
<dbReference type="Pfam" id="PF14237">
    <property type="entry name" value="GYF_2"/>
    <property type="match status" value="1"/>
</dbReference>
<feature type="domain" description="J" evidence="2">
    <location>
        <begin position="1303"/>
        <end position="1359"/>
    </location>
</feature>
<dbReference type="InterPro" id="IPR011989">
    <property type="entry name" value="ARM-like"/>
</dbReference>
<evidence type="ECO:0000259" key="2">
    <source>
        <dbReference type="PROSITE" id="PS50076"/>
    </source>
</evidence>
<dbReference type="Proteomes" id="UP000027135">
    <property type="component" value="Unassembled WGS sequence"/>
</dbReference>
<dbReference type="InterPro" id="IPR045802">
    <property type="entry name" value="GRV2/DNAJC13_N"/>
</dbReference>
<gene>
    <name evidence="3" type="ORF">L798_03030</name>
</gene>
<dbReference type="PANTHER" id="PTHR36983">
    <property type="entry name" value="DNAJ HOMOLOG SUBFAMILY C MEMBER 13"/>
    <property type="match status" value="1"/>
</dbReference>
<dbReference type="GO" id="GO:0007032">
    <property type="term" value="P:endosome organization"/>
    <property type="evidence" value="ECO:0007669"/>
    <property type="project" value="InterPro"/>
</dbReference>
<dbReference type="PROSITE" id="PS50076">
    <property type="entry name" value="DNAJ_2"/>
    <property type="match status" value="1"/>
</dbReference>
<reference evidence="3 4" key="1">
    <citation type="journal article" date="2014" name="Nat. Commun.">
        <title>Molecular traces of alternative social organization in a termite genome.</title>
        <authorList>
            <person name="Terrapon N."/>
            <person name="Li C."/>
            <person name="Robertson H.M."/>
            <person name="Ji L."/>
            <person name="Meng X."/>
            <person name="Booth W."/>
            <person name="Chen Z."/>
            <person name="Childers C.P."/>
            <person name="Glastad K.M."/>
            <person name="Gokhale K."/>
            <person name="Gowin J."/>
            <person name="Gronenberg W."/>
            <person name="Hermansen R.A."/>
            <person name="Hu H."/>
            <person name="Hunt B.G."/>
            <person name="Huylmans A.K."/>
            <person name="Khalil S.M."/>
            <person name="Mitchell R.D."/>
            <person name="Munoz-Torres M.C."/>
            <person name="Mustard J.A."/>
            <person name="Pan H."/>
            <person name="Reese J.T."/>
            <person name="Scharf M.E."/>
            <person name="Sun F."/>
            <person name="Vogel H."/>
            <person name="Xiao J."/>
            <person name="Yang W."/>
            <person name="Yang Z."/>
            <person name="Yang Z."/>
            <person name="Zhou J."/>
            <person name="Zhu J."/>
            <person name="Brent C.S."/>
            <person name="Elsik C.G."/>
            <person name="Goodisman M.A."/>
            <person name="Liberles D.A."/>
            <person name="Roe R.M."/>
            <person name="Vargo E.L."/>
            <person name="Vilcinskas A."/>
            <person name="Wang J."/>
            <person name="Bornberg-Bauer E."/>
            <person name="Korb J."/>
            <person name="Zhang G."/>
            <person name="Liebig J."/>
        </authorList>
    </citation>
    <scope>NUCLEOTIDE SEQUENCE [LARGE SCALE GENOMIC DNA]</scope>
    <source>
        <tissue evidence="3">Whole organism</tissue>
    </source>
</reference>
<dbReference type="GO" id="GO:0010008">
    <property type="term" value="C:endosome membrane"/>
    <property type="evidence" value="ECO:0007669"/>
    <property type="project" value="TreeGrafter"/>
</dbReference>
<feature type="region of interest" description="Disordered" evidence="1">
    <location>
        <begin position="2212"/>
        <end position="2239"/>
    </location>
</feature>
<dbReference type="InterPro" id="IPR025640">
    <property type="entry name" value="GYF_2"/>
</dbReference>
<dbReference type="CDD" id="cd06257">
    <property type="entry name" value="DnaJ"/>
    <property type="match status" value="1"/>
</dbReference>
<evidence type="ECO:0000256" key="1">
    <source>
        <dbReference type="SAM" id="MobiDB-lite"/>
    </source>
</evidence>
<dbReference type="FunFam" id="1.10.287.110:FF:000007">
    <property type="entry name" value="DnaJ (Hsp40) homolog, subfamily C, member 13"/>
    <property type="match status" value="1"/>
</dbReference>
<dbReference type="InterPro" id="IPR036869">
    <property type="entry name" value="J_dom_sf"/>
</dbReference>
<name>A0A067RE14_ZOONE</name>
<protein>
    <submittedName>
        <fullName evidence="3">DnaJ-like protein subfamily C member 13</fullName>
    </submittedName>
</protein>
<dbReference type="SUPFAM" id="SSF48371">
    <property type="entry name" value="ARM repeat"/>
    <property type="match status" value="2"/>
</dbReference>
<accession>A0A067RE14</accession>
<dbReference type="InterPro" id="IPR001623">
    <property type="entry name" value="DnaJ_domain"/>
</dbReference>
<dbReference type="InterPro" id="IPR016024">
    <property type="entry name" value="ARM-type_fold"/>
</dbReference>
<sequence>MTMTPLKDNQDVACFLVTKHSSWRGKYKRIFSIGSVGITTYNPLSLDVTNQWFYSDFISVLPVLKGGQRNNEFRITFKKDCKSDSMTFSCEHRADLLTEALRFQPQFPEKNRETLTCHAYKHHWSDMRLPVMLEVTPHSLNQLDLATKHVLASYCYKDIEGMAEVKDNPGGFVVVCGGFGRMHLFVSAHSSEIRQRMIDMAVKCIGIGIKVLKDPITLDEFSAQRLGKFSGDEYITSISEFNIHKVHAARHKDPQRRTLCLSETCLLERDPQTYSICTLRPLADIFALVRSQDNPQLFTIEYISGQVRMYTATDRDALLASLLDGVRASGNRDVHVKMVPTPRGKRIGPLSVPVEEETESHHLRFLQNPPGKRSFAEIVERFNANIPYSGLLHSVTQDGLFAENKEKPITAALQSLVQKEGDQSTISLKDLEAQFQALRRLVASKVGFAAFTTLSGFRESVGKKVVKALKREDEGVTHAAIDMVCALMYPMHDNYDLRQEQLNKSSLLSSSKFLESLLAMWIDHVSHGTGALVVSSMLDFLTFALCVPYSETTDGKHFDNLLEMVADRGRSLFRLFQHPSLAVVKGAGLVMRAVIEEGDAEVAARMQDLALAEGALPRHLLTALFIQGTDGRVLTHRQLSRHLVGLWVTGHPTAMGLLKRIMPSGLLAYLDSEDKIPDSALEQEQLNTRDNLKIALDHASKNRRGQHWVTIERQIRVLEKHVENAFRHWGDRIGLERREDKLKERPIVLRKRRERIKSEANWSLFYYKFAQDHALPNLIWNHKTREELRDALDSEIRTFASDRDLAGNALIAWNHHEFEVQYQCLADEVRIGEYYLRLLLEKEDSPDSPIRRSYEFFNDLYHRFLLTAKPDMKCICLQAMGIVYGRHHEDIGPFSDTKYIVGMLDRCMDKMERDRLVLFINKLILHRRNVKDVLDASGVRILVDLLTLAHLHTSRAVVPTQSNVIEAGPNMLRESETEWHYNCSGERKGPVSFQEMCNLWESNQLTARTKCWAQGMDGWRMLQHVPQLKWCLMAKGTPVMNESELAILILNILIQMCQYFPSRDADDAIIRPLPQVKRLLSDPVCLPHLVQLLLTFDPVLVEKVATLLCEVMRDNPNISTLYLTGVFYFILMYTGSNVLPVARFLQLTHTKQALKGSDTLLSEIMQRSVLGQLLPEAMVNYLENHGAEKFAQIFLGEFDTPEAIWNSEMRRMLIEKVAAHIAEFSPRLRSNTRALYQYCAIPVVRYPQLDEELFCNIFYLRHLCDATRFPDWPINEPVKLLKDVLDAWKKEVEKKPPAMSVDDAYEVLGLRPRVQNEEATVRKAYYRLAQQFHPDKNPEGRDRFESVNRAYEFLCSRSSWASQGPNPDNIVLILRTQSILFHRYSEELHPYKYAGYPQLIKTIQLETTDDMLFSKSTPLLAAASELAYHTVQCSALNAEELRRERGLEVLLDACSRCVSVLSASSKTTDIGVQVCTHITRCFGVAAQFQSCRDKMTEMPQLVKDVCRILYFKHLTRLCSVATECVSSLAVDSILQMQLLQAGALWHLLRFMFSYDFTLEEGGVERSEDANQQEVANKLAKLAVRACARLGGYLTGQLESPNNSVTQEILNRLLTPYLARHLSLDKSEEILKTLNSNCETPYLLWDNRTRAELCEFLDQQCSVGTDSNDPSCGIEFVYTVHRKELVVGEIFVRIFNQQPTYTIENPKGFSIDLLEFLAIQSDHLSAASSVSLSAADKERMIHVVMALEALCNVVKNNPGVEIQCIGHFRLLFGLLSVDSCKPIQHCALNVISSVTQNRECVNDIAASDVVVHLLLTLYSLPDAQITTLDTLHALMHTTKIVKDALAKGATLYLLDLFCNSNIPTVREKAAELLARMAADKLVGPKVRLTVSHFLPTLFVDAMREASHTCVHMFEGTHENPELIWDADARQRVCSTISALRDEHFEAQKQNLQVVWRLPDDATVAAPISPGEPVVGGVYLRLFLANPGWVVRRPKEFLSELMDTCLGLMNKEILNVELLETVTSALVCLLQAQPSLADHVPSLGHIPQLCKKMVTHHQQGAVIRATVLVLHQLATSEVCIQAMGHTECISPLKQAMQARKDMVGVACEALNRLFSANHDLLIRQALEADMVQYLLGLLEGRLEALENPAMTKAQIVKALKAMSRSLLHGSSVAAILDKSPVWSEYKDQRHDLFISSAPTAGYLTAGTPATAGYLTQGNTKTLPDAPPPMDREDSLARTDTI</sequence>
<evidence type="ECO:0000313" key="4">
    <source>
        <dbReference type="Proteomes" id="UP000027135"/>
    </source>
</evidence>
<evidence type="ECO:0000313" key="3">
    <source>
        <dbReference type="EMBL" id="KDR22007.1"/>
    </source>
</evidence>
<dbReference type="Gene3D" id="1.25.10.10">
    <property type="entry name" value="Leucine-rich Repeat Variant"/>
    <property type="match status" value="2"/>
</dbReference>
<dbReference type="PANTHER" id="PTHR36983:SF2">
    <property type="entry name" value="DNAJ HOMOLOG SUBFAMILY C MEMBER 13"/>
    <property type="match status" value="1"/>
</dbReference>
<dbReference type="SMART" id="SM00271">
    <property type="entry name" value="DnaJ"/>
    <property type="match status" value="1"/>
</dbReference>
<dbReference type="STRING" id="136037.A0A067RE14"/>
<feature type="compositionally biased region" description="Basic and acidic residues" evidence="1">
    <location>
        <begin position="2227"/>
        <end position="2239"/>
    </location>
</feature>
<dbReference type="GO" id="GO:0006898">
    <property type="term" value="P:receptor-mediated endocytosis"/>
    <property type="evidence" value="ECO:0007669"/>
    <property type="project" value="TreeGrafter"/>
</dbReference>
<dbReference type="InterPro" id="IPR044978">
    <property type="entry name" value="GRV2/DNAJC13"/>
</dbReference>
<keyword evidence="4" id="KW-1185">Reference proteome</keyword>
<dbReference type="OMA" id="PQTYSIC"/>
<dbReference type="FunCoup" id="A0A067RE14">
    <property type="interactions" value="1555"/>
</dbReference>
<dbReference type="EMBL" id="KK852527">
    <property type="protein sequence ID" value="KDR22007.1"/>
    <property type="molecule type" value="Genomic_DNA"/>
</dbReference>
<dbReference type="GO" id="GO:2000641">
    <property type="term" value="P:regulation of early endosome to late endosome transport"/>
    <property type="evidence" value="ECO:0007669"/>
    <property type="project" value="InterPro"/>
</dbReference>
<dbReference type="Gene3D" id="1.10.287.110">
    <property type="entry name" value="DnaJ domain"/>
    <property type="match status" value="1"/>
</dbReference>
<proteinExistence type="predicted"/>
<organism evidence="3 4">
    <name type="scientific">Zootermopsis nevadensis</name>
    <name type="common">Dampwood termite</name>
    <dbReference type="NCBI Taxonomy" id="136037"/>
    <lineage>
        <taxon>Eukaryota</taxon>
        <taxon>Metazoa</taxon>
        <taxon>Ecdysozoa</taxon>
        <taxon>Arthropoda</taxon>
        <taxon>Hexapoda</taxon>
        <taxon>Insecta</taxon>
        <taxon>Pterygota</taxon>
        <taxon>Neoptera</taxon>
        <taxon>Polyneoptera</taxon>
        <taxon>Dictyoptera</taxon>
        <taxon>Blattodea</taxon>
        <taxon>Blattoidea</taxon>
        <taxon>Termitoidae</taxon>
        <taxon>Termopsidae</taxon>
        <taxon>Zootermopsis</taxon>
    </lineage>
</organism>
<dbReference type="InParanoid" id="A0A067RE14"/>